<dbReference type="Gene3D" id="2.60.120.10">
    <property type="entry name" value="Jelly Rolls"/>
    <property type="match status" value="1"/>
</dbReference>
<dbReference type="SUPFAM" id="SSF51206">
    <property type="entry name" value="cAMP-binding domain-like"/>
    <property type="match status" value="1"/>
</dbReference>
<accession>A0A7G8PS81</accession>
<dbReference type="Proteomes" id="UP000515514">
    <property type="component" value="Chromosome"/>
</dbReference>
<proteinExistence type="predicted"/>
<dbReference type="InterPro" id="IPR018490">
    <property type="entry name" value="cNMP-bd_dom_sf"/>
</dbReference>
<evidence type="ECO:0000259" key="1">
    <source>
        <dbReference type="PROSITE" id="PS50042"/>
    </source>
</evidence>
<dbReference type="KEGG" id="alti:ALE3EI_0619"/>
<keyword evidence="3" id="KW-1185">Reference proteome</keyword>
<evidence type="ECO:0000313" key="2">
    <source>
        <dbReference type="EMBL" id="QNJ97197.1"/>
    </source>
</evidence>
<protein>
    <submittedName>
        <fullName evidence="2">cAMP-binding protein</fullName>
    </submittedName>
</protein>
<dbReference type="InterPro" id="IPR014710">
    <property type="entry name" value="RmlC-like_jellyroll"/>
</dbReference>
<gene>
    <name evidence="2" type="ORF">ALE3EI_0619</name>
</gene>
<organism evidence="2 3">
    <name type="scientific">Constantimarinum furrinae</name>
    <dbReference type="NCBI Taxonomy" id="2562285"/>
    <lineage>
        <taxon>Bacteria</taxon>
        <taxon>Pseudomonadati</taxon>
        <taxon>Bacteroidota</taxon>
        <taxon>Flavobacteriia</taxon>
        <taxon>Flavobacteriales</taxon>
        <taxon>Flavobacteriaceae</taxon>
        <taxon>Altibacter/Constantimarinum group</taxon>
        <taxon>Constantimarinum</taxon>
    </lineage>
</organism>
<dbReference type="PROSITE" id="PS50042">
    <property type="entry name" value="CNMP_BINDING_3"/>
    <property type="match status" value="1"/>
</dbReference>
<evidence type="ECO:0000313" key="3">
    <source>
        <dbReference type="Proteomes" id="UP000515514"/>
    </source>
</evidence>
<dbReference type="EMBL" id="CP052909">
    <property type="protein sequence ID" value="QNJ97197.1"/>
    <property type="molecule type" value="Genomic_DNA"/>
</dbReference>
<reference evidence="2 3" key="1">
    <citation type="submission" date="2020-04" db="EMBL/GenBank/DDBJ databases">
        <title>Genome sequence of Altibacter aquimarinus strain ALE3EI.</title>
        <authorList>
            <person name="Oh H.-M."/>
            <person name="Jang D."/>
        </authorList>
    </citation>
    <scope>NUCLEOTIDE SEQUENCE [LARGE SCALE GENOMIC DNA]</scope>
    <source>
        <strain evidence="2 3">ALE3EI</strain>
    </source>
</reference>
<dbReference type="InterPro" id="IPR000595">
    <property type="entry name" value="cNMP-bd_dom"/>
</dbReference>
<name>A0A7G8PS81_9FLAO</name>
<sequence length="204" mass="23298">MVDLNNMPYQPLTTYLTQKAGMRLEEVEHVMPLVTAGNYKKGDLLLREGEVCDASIFVEKGLLRTYTLDEAGKEHIVQFAPENWFTGDRGSIYFSDPAYFFIEAVEDSEVVFVPDAAIDKASDLSAAFRQYNKTLLHNHIRNLQKRINLLLGATAEQRYLSFITQYPDLLLRVPQWMIASYLGITPESLSRVRKELADKNFKPS</sequence>
<dbReference type="CDD" id="cd00038">
    <property type="entry name" value="CAP_ED"/>
    <property type="match status" value="1"/>
</dbReference>
<feature type="domain" description="Cyclic nucleotide-binding" evidence="1">
    <location>
        <begin position="39"/>
        <end position="110"/>
    </location>
</feature>
<dbReference type="Pfam" id="PF00027">
    <property type="entry name" value="cNMP_binding"/>
    <property type="match status" value="1"/>
</dbReference>
<dbReference type="AlphaFoldDB" id="A0A7G8PS81"/>